<accession>A0A7Z1A4D5</accession>
<evidence type="ECO:0000313" key="3">
    <source>
        <dbReference type="Proteomes" id="UP000078446"/>
    </source>
</evidence>
<protein>
    <submittedName>
        <fullName evidence="2">Uncharacterized protein</fullName>
    </submittedName>
</protein>
<evidence type="ECO:0000313" key="2">
    <source>
        <dbReference type="EMBL" id="OAV01532.1"/>
    </source>
</evidence>
<dbReference type="EMBL" id="LXHE01000004">
    <property type="protein sequence ID" value="OAV01532.1"/>
    <property type="molecule type" value="Genomic_DNA"/>
</dbReference>
<organism evidence="2 3">
    <name type="scientific">Moraxella catarrhalis</name>
    <name type="common">Branhamella catarrhalis</name>
    <dbReference type="NCBI Taxonomy" id="480"/>
    <lineage>
        <taxon>Bacteria</taxon>
        <taxon>Pseudomonadati</taxon>
        <taxon>Pseudomonadota</taxon>
        <taxon>Gammaproteobacteria</taxon>
        <taxon>Moraxellales</taxon>
        <taxon>Moraxellaceae</taxon>
        <taxon>Moraxella</taxon>
    </lineage>
</organism>
<gene>
    <name evidence="2" type="ORF">AO382_0674</name>
</gene>
<feature type="transmembrane region" description="Helical" evidence="1">
    <location>
        <begin position="34"/>
        <end position="51"/>
    </location>
</feature>
<proteinExistence type="predicted"/>
<sequence>MINLQSLPHSTVADCTVIIFICVNGIYSVKPKKATRICTIFILFYFILFFMK</sequence>
<keyword evidence="1" id="KW-0472">Membrane</keyword>
<evidence type="ECO:0000256" key="1">
    <source>
        <dbReference type="SAM" id="Phobius"/>
    </source>
</evidence>
<dbReference type="Proteomes" id="UP000078446">
    <property type="component" value="Unassembled WGS sequence"/>
</dbReference>
<keyword evidence="1" id="KW-0812">Transmembrane</keyword>
<comment type="caution">
    <text evidence="2">The sequence shown here is derived from an EMBL/GenBank/DDBJ whole genome shotgun (WGS) entry which is preliminary data.</text>
</comment>
<dbReference type="AlphaFoldDB" id="A0A7Z1A4D5"/>
<name>A0A7Z1A4D5_MORCA</name>
<reference evidence="2 3" key="1">
    <citation type="journal article" date="2016" name="Genome Biol. Evol.">
        <title>Comparative Genomic Analyses of the Moraxella catarrhalis Serosensitive and Seroresistant Lineages Demonstrate Their Independent Evolution.</title>
        <authorList>
            <person name="Earl J.P."/>
            <person name="de Vries S.P."/>
            <person name="Ahmed A."/>
            <person name="Powell E."/>
            <person name="Schultz M.P."/>
            <person name="Hermans P.W."/>
            <person name="Hill D.J."/>
            <person name="Zhou Z."/>
            <person name="Constantinidou C.I."/>
            <person name="Hu F.Z."/>
            <person name="Bootsma H.J."/>
            <person name="Ehrlich G.D."/>
        </authorList>
    </citation>
    <scope>NUCLEOTIDE SEQUENCE [LARGE SCALE GENOMIC DNA]</scope>
    <source>
        <strain evidence="2 3">Z7574</strain>
    </source>
</reference>
<keyword evidence="1" id="KW-1133">Transmembrane helix</keyword>
<feature type="transmembrane region" description="Helical" evidence="1">
    <location>
        <begin position="6"/>
        <end position="27"/>
    </location>
</feature>